<dbReference type="RefSeq" id="WP_315946022.1">
    <property type="nucleotide sequence ID" value="NZ_JAWCUA010000003.1"/>
</dbReference>
<dbReference type="InterPro" id="IPR018680">
    <property type="entry name" value="DUF2164"/>
</dbReference>
<accession>A0ABU3QXY5</accession>
<reference evidence="1 2" key="1">
    <citation type="submission" date="2023-10" db="EMBL/GenBank/DDBJ databases">
        <title>Psychrosphaera aquimaarina strain SW33 isolated from seawater.</title>
        <authorList>
            <person name="Bayburt H."/>
            <person name="Kim J.M."/>
            <person name="Choi B.J."/>
            <person name="Jeon C.O."/>
        </authorList>
    </citation>
    <scope>NUCLEOTIDE SEQUENCE [LARGE SCALE GENOMIC DNA]</scope>
    <source>
        <strain evidence="1 2">KCTC 52743</strain>
    </source>
</reference>
<sequence length="79" mass="9057">MSEIKLTKEQQAAAVVKLQGYFEEELDKELGQFEAEFLLEFIMKEIGSSIYNQALYDAQSLLTAKIEDVFAEIEQFDSL</sequence>
<evidence type="ECO:0000313" key="1">
    <source>
        <dbReference type="EMBL" id="MDU0112267.1"/>
    </source>
</evidence>
<keyword evidence="2" id="KW-1185">Reference proteome</keyword>
<dbReference type="Pfam" id="PF09932">
    <property type="entry name" value="DUF2164"/>
    <property type="match status" value="1"/>
</dbReference>
<dbReference type="EMBL" id="JAWCUA010000003">
    <property type="protein sequence ID" value="MDU0112267.1"/>
    <property type="molecule type" value="Genomic_DNA"/>
</dbReference>
<evidence type="ECO:0000313" key="2">
    <source>
        <dbReference type="Proteomes" id="UP001257914"/>
    </source>
</evidence>
<name>A0ABU3QXY5_9GAMM</name>
<protein>
    <submittedName>
        <fullName evidence="1">DUF2164 domain-containing protein</fullName>
    </submittedName>
</protein>
<gene>
    <name evidence="1" type="ORF">RT723_04490</name>
</gene>
<organism evidence="1 2">
    <name type="scientific">Psychrosphaera aquimarina</name>
    <dbReference type="NCBI Taxonomy" id="2044854"/>
    <lineage>
        <taxon>Bacteria</taxon>
        <taxon>Pseudomonadati</taxon>
        <taxon>Pseudomonadota</taxon>
        <taxon>Gammaproteobacteria</taxon>
        <taxon>Alteromonadales</taxon>
        <taxon>Pseudoalteromonadaceae</taxon>
        <taxon>Psychrosphaera</taxon>
    </lineage>
</organism>
<proteinExistence type="predicted"/>
<dbReference type="Proteomes" id="UP001257914">
    <property type="component" value="Unassembled WGS sequence"/>
</dbReference>
<comment type="caution">
    <text evidence="1">The sequence shown here is derived from an EMBL/GenBank/DDBJ whole genome shotgun (WGS) entry which is preliminary data.</text>
</comment>